<gene>
    <name evidence="3" type="ORF">DFH07DRAFT_957674</name>
</gene>
<evidence type="ECO:0000256" key="1">
    <source>
        <dbReference type="SAM" id="Coils"/>
    </source>
</evidence>
<accession>A0AAD7JA17</accession>
<dbReference type="AlphaFoldDB" id="A0AAD7JA17"/>
<keyword evidence="4" id="KW-1185">Reference proteome</keyword>
<evidence type="ECO:0000313" key="4">
    <source>
        <dbReference type="Proteomes" id="UP001215280"/>
    </source>
</evidence>
<keyword evidence="1" id="KW-0175">Coiled coil</keyword>
<dbReference type="EMBL" id="JARJLG010000049">
    <property type="protein sequence ID" value="KAJ7760298.1"/>
    <property type="molecule type" value="Genomic_DNA"/>
</dbReference>
<feature type="coiled-coil region" evidence="1">
    <location>
        <begin position="266"/>
        <end position="297"/>
    </location>
</feature>
<name>A0AAD7JA17_9AGAR</name>
<evidence type="ECO:0000256" key="2">
    <source>
        <dbReference type="SAM" id="MobiDB-lite"/>
    </source>
</evidence>
<protein>
    <submittedName>
        <fullName evidence="3">Uncharacterized protein</fullName>
    </submittedName>
</protein>
<sequence length="777" mass="87118">MATSVRCVSPFAETEKPPPPVVLLLLQTALDVHTSTGLVVHEDLENHVPGAKRTVVFAPASALEHTYPPPPIIEVPIPAPRMITRKIIENHADWKVEAQETALIKTTIHKLVDRLLDTTKALSDQKDDLLHQVYKEAAVMHPVLRNYDSNWATLCIVQARLKATAASASAQANKATVAEMDNVVKKRHTCSSSKFEIVAMDVDPDIPNDNGDRGGNRRIQELSPSKVRVVTGPQHEAYENARDREAWHKEQAILTREKNQLLRAQLEAAEKLRAEQVASLKQAIAEMQQHEGQMEAQFLGDQEKLQGMYNHYNTMVPQLIESQKLLLQRSEEVDRLNRLLVQKKDEAVQLRAYTYLQGNKSPQKKPPRRGTRVGLAPTHNSSTRTIQIPLNPIPVTGEPSGTSNPTVKAKFTATPAFADLLGTDVDTLSELIGKIEQLLVSDDVTVSVKKFEKTTAKKGKKSQRRPNKALMNHTHSVLRRTTYKKFDVQQVADFQIYNPADAAQVAACQDGLADPADDLFQWHFGPGYIQSRWNDLMIGKIVDAALEDDGEDGEIAQSGIERDFLEAVMVDKLESYRAAWQGFQPRFVEHLDRVETRQEARGRGAQAFEQHQLDSRSTSSKHRKYEDRVGTITATIAIKSGERNAGDIKTWERLLGMLGDLGEQGMSSEEEDEIEVDNTKVRIYRVKLCVWREPRIVEYIRFVDAQTALFKKKQRGPIPASRIRSDAPGSSKAPCGLPKSLYNGEWLKKLTPVYLNELKVSKEEFGLFVAATERMAL</sequence>
<comment type="caution">
    <text evidence="3">The sequence shown here is derived from an EMBL/GenBank/DDBJ whole genome shotgun (WGS) entry which is preliminary data.</text>
</comment>
<proteinExistence type="predicted"/>
<feature type="region of interest" description="Disordered" evidence="2">
    <location>
        <begin position="602"/>
        <end position="624"/>
    </location>
</feature>
<organism evidence="3 4">
    <name type="scientific">Mycena maculata</name>
    <dbReference type="NCBI Taxonomy" id="230809"/>
    <lineage>
        <taxon>Eukaryota</taxon>
        <taxon>Fungi</taxon>
        <taxon>Dikarya</taxon>
        <taxon>Basidiomycota</taxon>
        <taxon>Agaricomycotina</taxon>
        <taxon>Agaricomycetes</taxon>
        <taxon>Agaricomycetidae</taxon>
        <taxon>Agaricales</taxon>
        <taxon>Marasmiineae</taxon>
        <taxon>Mycenaceae</taxon>
        <taxon>Mycena</taxon>
    </lineage>
</organism>
<feature type="compositionally biased region" description="Basic residues" evidence="2">
    <location>
        <begin position="362"/>
        <end position="371"/>
    </location>
</feature>
<feature type="region of interest" description="Disordered" evidence="2">
    <location>
        <begin position="358"/>
        <end position="405"/>
    </location>
</feature>
<reference evidence="3" key="1">
    <citation type="submission" date="2023-03" db="EMBL/GenBank/DDBJ databases">
        <title>Massive genome expansion in bonnet fungi (Mycena s.s.) driven by repeated elements and novel gene families across ecological guilds.</title>
        <authorList>
            <consortium name="Lawrence Berkeley National Laboratory"/>
            <person name="Harder C.B."/>
            <person name="Miyauchi S."/>
            <person name="Viragh M."/>
            <person name="Kuo A."/>
            <person name="Thoen E."/>
            <person name="Andreopoulos B."/>
            <person name="Lu D."/>
            <person name="Skrede I."/>
            <person name="Drula E."/>
            <person name="Henrissat B."/>
            <person name="Morin E."/>
            <person name="Kohler A."/>
            <person name="Barry K."/>
            <person name="LaButti K."/>
            <person name="Morin E."/>
            <person name="Salamov A."/>
            <person name="Lipzen A."/>
            <person name="Mereny Z."/>
            <person name="Hegedus B."/>
            <person name="Baldrian P."/>
            <person name="Stursova M."/>
            <person name="Weitz H."/>
            <person name="Taylor A."/>
            <person name="Grigoriev I.V."/>
            <person name="Nagy L.G."/>
            <person name="Martin F."/>
            <person name="Kauserud H."/>
        </authorList>
    </citation>
    <scope>NUCLEOTIDE SEQUENCE</scope>
    <source>
        <strain evidence="3">CBHHK188m</strain>
    </source>
</reference>
<evidence type="ECO:0000313" key="3">
    <source>
        <dbReference type="EMBL" id="KAJ7760298.1"/>
    </source>
</evidence>
<feature type="compositionally biased region" description="Polar residues" evidence="2">
    <location>
        <begin position="378"/>
        <end position="388"/>
    </location>
</feature>
<dbReference type="Proteomes" id="UP001215280">
    <property type="component" value="Unassembled WGS sequence"/>
</dbReference>